<keyword evidence="18" id="KW-1185">Reference proteome</keyword>
<evidence type="ECO:0000313" key="18">
    <source>
        <dbReference type="Proteomes" id="UP000001542"/>
    </source>
</evidence>
<evidence type="ECO:0000256" key="9">
    <source>
        <dbReference type="ARBA" id="ARBA00022840"/>
    </source>
</evidence>
<keyword evidence="7" id="KW-0547">Nucleotide-binding</keyword>
<dbReference type="KEGG" id="tva:4775457"/>
<keyword evidence="6" id="KW-0732">Signal</keyword>
<name>A2DQ07_TRIV3</name>
<dbReference type="Pfam" id="PF12810">
    <property type="entry name" value="ALK_LTK_GRD"/>
    <property type="match status" value="1"/>
</dbReference>
<keyword evidence="11" id="KW-0472">Membrane</keyword>
<dbReference type="InterPro" id="IPR055163">
    <property type="entry name" value="ALK/LTK-like_GRD"/>
</dbReference>
<keyword evidence="12" id="KW-0829">Tyrosine-protein kinase</keyword>
<keyword evidence="13" id="KW-1015">Disulfide bond</keyword>
<evidence type="ECO:0000256" key="14">
    <source>
        <dbReference type="ARBA" id="ARBA00023170"/>
    </source>
</evidence>
<keyword evidence="8 17" id="KW-0418">Kinase</keyword>
<organism evidence="17 18">
    <name type="scientific">Trichomonas vaginalis (strain ATCC PRA-98 / G3)</name>
    <dbReference type="NCBI Taxonomy" id="412133"/>
    <lineage>
        <taxon>Eukaryota</taxon>
        <taxon>Metamonada</taxon>
        <taxon>Parabasalia</taxon>
        <taxon>Trichomonadida</taxon>
        <taxon>Trichomonadidae</taxon>
        <taxon>Trichomonas</taxon>
    </lineage>
</organism>
<dbReference type="SMR" id="A2DQ07"/>
<evidence type="ECO:0000256" key="11">
    <source>
        <dbReference type="ARBA" id="ARBA00023136"/>
    </source>
</evidence>
<keyword evidence="4" id="KW-0808">Transferase</keyword>
<evidence type="ECO:0000256" key="2">
    <source>
        <dbReference type="ARBA" id="ARBA00011902"/>
    </source>
</evidence>
<reference evidence="17" key="2">
    <citation type="journal article" date="2007" name="Science">
        <title>Draft genome sequence of the sexually transmitted pathogen Trichomonas vaginalis.</title>
        <authorList>
            <person name="Carlton J.M."/>
            <person name="Hirt R.P."/>
            <person name="Silva J.C."/>
            <person name="Delcher A.L."/>
            <person name="Schatz M."/>
            <person name="Zhao Q."/>
            <person name="Wortman J.R."/>
            <person name="Bidwell S.L."/>
            <person name="Alsmark U.C.M."/>
            <person name="Besteiro S."/>
            <person name="Sicheritz-Ponten T."/>
            <person name="Noel C.J."/>
            <person name="Dacks J.B."/>
            <person name="Foster P.G."/>
            <person name="Simillion C."/>
            <person name="Van de Peer Y."/>
            <person name="Miranda-Saavedra D."/>
            <person name="Barton G.J."/>
            <person name="Westrop G.D."/>
            <person name="Mueller S."/>
            <person name="Dessi D."/>
            <person name="Fiori P.L."/>
            <person name="Ren Q."/>
            <person name="Paulsen I."/>
            <person name="Zhang H."/>
            <person name="Bastida-Corcuera F.D."/>
            <person name="Simoes-Barbosa A."/>
            <person name="Brown M.T."/>
            <person name="Hayes R.D."/>
            <person name="Mukherjee M."/>
            <person name="Okumura C.Y."/>
            <person name="Schneider R."/>
            <person name="Smith A.J."/>
            <person name="Vanacova S."/>
            <person name="Villalvazo M."/>
            <person name="Haas B.J."/>
            <person name="Pertea M."/>
            <person name="Feldblyum T.V."/>
            <person name="Utterback T.R."/>
            <person name="Shu C.L."/>
            <person name="Osoegawa K."/>
            <person name="de Jong P.J."/>
            <person name="Hrdy I."/>
            <person name="Horvathova L."/>
            <person name="Zubacova Z."/>
            <person name="Dolezal P."/>
            <person name="Malik S.B."/>
            <person name="Logsdon J.M. Jr."/>
            <person name="Henze K."/>
            <person name="Gupta A."/>
            <person name="Wang C.C."/>
            <person name="Dunne R.L."/>
            <person name="Upcroft J.A."/>
            <person name="Upcroft P."/>
            <person name="White O."/>
            <person name="Salzberg S.L."/>
            <person name="Tang P."/>
            <person name="Chiu C.-H."/>
            <person name="Lee Y.-S."/>
            <person name="Embley T.M."/>
            <person name="Coombs G.H."/>
            <person name="Mottram J.C."/>
            <person name="Tachezy J."/>
            <person name="Fraser-Liggett C.M."/>
            <person name="Johnson P.J."/>
        </authorList>
    </citation>
    <scope>NUCLEOTIDE SEQUENCE [LARGE SCALE GENOMIC DNA]</scope>
    <source>
        <strain evidence="17">G3</strain>
    </source>
</reference>
<evidence type="ECO:0000256" key="6">
    <source>
        <dbReference type="ARBA" id="ARBA00022729"/>
    </source>
</evidence>
<evidence type="ECO:0000256" key="1">
    <source>
        <dbReference type="ARBA" id="ARBA00004251"/>
    </source>
</evidence>
<proteinExistence type="predicted"/>
<dbReference type="RefSeq" id="XP_001329569.1">
    <property type="nucleotide sequence ID" value="XM_001329534.1"/>
</dbReference>
<sequence>MNNLSSGLGAFTEAVFHVKSQTKLNIYVGSHGQCSTTKLTSNFFQAGINEIGRYPFKSCTGGGSTFISVGDNMQDVLIAAGSGGGSGHYKKENPGGYGGYIGGIGQDLEFFIHYAGGGTQNQGGSGSHYSDEQVSCDSTPGSFLRGGNGTTCWDAAPGGGGGGYYGGGGGVDVGGGGGGSSFARSDLTSVTFRSGNETFKSPSGKIETGHSGNGLIIIQQILICSGNNIHIYMKNYPFLIFILFDSN</sequence>
<dbReference type="Proteomes" id="UP000001542">
    <property type="component" value="Unassembled WGS sequence"/>
</dbReference>
<dbReference type="GO" id="GO:0004714">
    <property type="term" value="F:transmembrane receptor protein tyrosine kinase activity"/>
    <property type="evidence" value="ECO:0007669"/>
    <property type="project" value="UniProtKB-EC"/>
</dbReference>
<evidence type="ECO:0000259" key="16">
    <source>
        <dbReference type="Pfam" id="PF12810"/>
    </source>
</evidence>
<gene>
    <name evidence="17" type="ORF">TVAG_493760</name>
</gene>
<evidence type="ECO:0000313" key="17">
    <source>
        <dbReference type="EMBL" id="EAY17434.1"/>
    </source>
</evidence>
<dbReference type="InParanoid" id="A2DQ07"/>
<comment type="subcellular location">
    <subcellularLocation>
        <location evidence="1">Cell membrane</location>
        <topology evidence="1">Single-pass type I membrane protein</topology>
    </subcellularLocation>
</comment>
<dbReference type="VEuPathDB" id="TrichDB:TVAG_493760"/>
<feature type="domain" description="ALK/LTK-like glycine-rich" evidence="16">
    <location>
        <begin position="5"/>
        <end position="220"/>
    </location>
</feature>
<evidence type="ECO:0000256" key="10">
    <source>
        <dbReference type="ARBA" id="ARBA00022989"/>
    </source>
</evidence>
<evidence type="ECO:0000256" key="8">
    <source>
        <dbReference type="ARBA" id="ARBA00022777"/>
    </source>
</evidence>
<dbReference type="EMBL" id="DS113230">
    <property type="protein sequence ID" value="EAY17434.1"/>
    <property type="molecule type" value="Genomic_DNA"/>
</dbReference>
<accession>A2DQ07</accession>
<evidence type="ECO:0000256" key="13">
    <source>
        <dbReference type="ARBA" id="ARBA00023157"/>
    </source>
</evidence>
<evidence type="ECO:0000256" key="7">
    <source>
        <dbReference type="ARBA" id="ARBA00022741"/>
    </source>
</evidence>
<dbReference type="VEuPathDB" id="TrichDB:TVAGG3_0384510"/>
<evidence type="ECO:0000256" key="4">
    <source>
        <dbReference type="ARBA" id="ARBA00022679"/>
    </source>
</evidence>
<keyword evidence="9" id="KW-0067">ATP-binding</keyword>
<keyword evidence="10" id="KW-1133">Transmembrane helix</keyword>
<evidence type="ECO:0000256" key="5">
    <source>
        <dbReference type="ARBA" id="ARBA00022692"/>
    </source>
</evidence>
<reference evidence="17" key="1">
    <citation type="submission" date="2006-10" db="EMBL/GenBank/DDBJ databases">
        <authorList>
            <person name="Amadeo P."/>
            <person name="Zhao Q."/>
            <person name="Wortman J."/>
            <person name="Fraser-Liggett C."/>
            <person name="Carlton J."/>
        </authorList>
    </citation>
    <scope>NUCLEOTIDE SEQUENCE</scope>
    <source>
        <strain evidence="17">G3</strain>
    </source>
</reference>
<keyword evidence="3" id="KW-1003">Cell membrane</keyword>
<protein>
    <recommendedName>
        <fullName evidence="2">receptor protein-tyrosine kinase</fullName>
        <ecNumber evidence="2">2.7.10.1</ecNumber>
    </recommendedName>
</protein>
<evidence type="ECO:0000256" key="3">
    <source>
        <dbReference type="ARBA" id="ARBA00022475"/>
    </source>
</evidence>
<keyword evidence="15" id="KW-0325">Glycoprotein</keyword>
<keyword evidence="5" id="KW-0812">Transmembrane</keyword>
<keyword evidence="14 17" id="KW-0675">Receptor</keyword>
<dbReference type="AlphaFoldDB" id="A2DQ07"/>
<evidence type="ECO:0000256" key="15">
    <source>
        <dbReference type="ARBA" id="ARBA00023180"/>
    </source>
</evidence>
<dbReference type="GO" id="GO:0005524">
    <property type="term" value="F:ATP binding"/>
    <property type="evidence" value="ECO:0007669"/>
    <property type="project" value="UniProtKB-KW"/>
</dbReference>
<evidence type="ECO:0000256" key="12">
    <source>
        <dbReference type="ARBA" id="ARBA00023137"/>
    </source>
</evidence>
<dbReference type="EC" id="2.7.10.1" evidence="2"/>
<dbReference type="GO" id="GO:0005886">
    <property type="term" value="C:plasma membrane"/>
    <property type="evidence" value="ECO:0007669"/>
    <property type="project" value="UniProtKB-SubCell"/>
</dbReference>